<dbReference type="PANTHER" id="PTHR10291:SF0">
    <property type="entry name" value="DEHYDRODOLICHYL DIPHOSPHATE SYNTHASE 2"/>
    <property type="match status" value="1"/>
</dbReference>
<evidence type="ECO:0008006" key="4">
    <source>
        <dbReference type="Google" id="ProtNLM"/>
    </source>
</evidence>
<dbReference type="Proteomes" id="UP000229739">
    <property type="component" value="Unassembled WGS sequence"/>
</dbReference>
<name>A0A2M8G4W8_9BACT</name>
<reference evidence="3" key="1">
    <citation type="submission" date="2017-09" db="EMBL/GenBank/DDBJ databases">
        <title>Depth-based differentiation of microbial function through sediment-hosted aquifers and enrichment of novel symbionts in the deep terrestrial subsurface.</title>
        <authorList>
            <person name="Probst A.J."/>
            <person name="Ladd B."/>
            <person name="Jarett J.K."/>
            <person name="Geller-Mcgrath D.E."/>
            <person name="Sieber C.M.K."/>
            <person name="Emerson J.B."/>
            <person name="Anantharaman K."/>
            <person name="Thomas B.C."/>
            <person name="Malmstrom R."/>
            <person name="Stieglmeier M."/>
            <person name="Klingl A."/>
            <person name="Woyke T."/>
            <person name="Ryan C.M."/>
            <person name="Banfield J.F."/>
        </authorList>
    </citation>
    <scope>NUCLEOTIDE SEQUENCE [LARGE SCALE GENOMIC DNA]</scope>
</reference>
<accession>A0A2M8G4W8</accession>
<dbReference type="Gene3D" id="3.40.1180.10">
    <property type="entry name" value="Decaprenyl diphosphate synthase-like"/>
    <property type="match status" value="1"/>
</dbReference>
<sequence>MSLPRHIAIICDGNRRWAKNKSLPEFAGHRRAVEVTMEQLIDRCVELKIPYLTFWVFSTENWHRGKSWVDKYFKLLRQLFTKNFQ</sequence>
<keyword evidence="1" id="KW-0808">Transferase</keyword>
<dbReference type="GO" id="GO:0016094">
    <property type="term" value="P:polyprenol biosynthetic process"/>
    <property type="evidence" value="ECO:0007669"/>
    <property type="project" value="TreeGrafter"/>
</dbReference>
<dbReference type="InterPro" id="IPR001441">
    <property type="entry name" value="UPP_synth-like"/>
</dbReference>
<proteinExistence type="predicted"/>
<gene>
    <name evidence="2" type="ORF">CO018_00720</name>
</gene>
<dbReference type="SUPFAM" id="SSF64005">
    <property type="entry name" value="Undecaprenyl diphosphate synthase"/>
    <property type="match status" value="1"/>
</dbReference>
<dbReference type="GO" id="GO:0045547">
    <property type="term" value="F:ditrans,polycis-polyprenyl diphosphate synthase [(2E,6E)-farnesyl diphosphate specific] activity"/>
    <property type="evidence" value="ECO:0007669"/>
    <property type="project" value="TreeGrafter"/>
</dbReference>
<comment type="caution">
    <text evidence="2">The sequence shown here is derived from an EMBL/GenBank/DDBJ whole genome shotgun (WGS) entry which is preliminary data.</text>
</comment>
<protein>
    <recommendedName>
        <fullName evidence="4">Di-trans,poly-cis-decaprenylcistransferase</fullName>
    </recommendedName>
</protein>
<dbReference type="EMBL" id="PFQV01000011">
    <property type="protein sequence ID" value="PJC66684.1"/>
    <property type="molecule type" value="Genomic_DNA"/>
</dbReference>
<dbReference type="Pfam" id="PF01255">
    <property type="entry name" value="Prenyltransf"/>
    <property type="match status" value="1"/>
</dbReference>
<dbReference type="AlphaFoldDB" id="A0A2M8G4W8"/>
<feature type="non-terminal residue" evidence="2">
    <location>
        <position position="85"/>
    </location>
</feature>
<dbReference type="PANTHER" id="PTHR10291">
    <property type="entry name" value="DEHYDRODOLICHYL DIPHOSPHATE SYNTHASE FAMILY MEMBER"/>
    <property type="match status" value="1"/>
</dbReference>
<organism evidence="2 3">
    <name type="scientific">Candidatus Beckwithbacteria bacterium CG_4_9_14_0_2_um_filter_47_11</name>
    <dbReference type="NCBI Taxonomy" id="1974494"/>
    <lineage>
        <taxon>Bacteria</taxon>
        <taxon>Candidatus Beckwithiibacteriota</taxon>
    </lineage>
</organism>
<evidence type="ECO:0000313" key="3">
    <source>
        <dbReference type="Proteomes" id="UP000229739"/>
    </source>
</evidence>
<evidence type="ECO:0000313" key="2">
    <source>
        <dbReference type="EMBL" id="PJC66684.1"/>
    </source>
</evidence>
<dbReference type="InterPro" id="IPR036424">
    <property type="entry name" value="UPP_synth-like_sf"/>
</dbReference>
<evidence type="ECO:0000256" key="1">
    <source>
        <dbReference type="ARBA" id="ARBA00022679"/>
    </source>
</evidence>